<feature type="transmembrane region" description="Helical" evidence="1">
    <location>
        <begin position="23"/>
        <end position="45"/>
    </location>
</feature>
<reference evidence="3" key="1">
    <citation type="submission" date="2015-09" db="EMBL/GenBank/DDBJ databases">
        <authorList>
            <person name="Wibberg D."/>
        </authorList>
    </citation>
    <scope>NUCLEOTIDE SEQUENCE [LARGE SCALE GENOMIC DNA]</scope>
    <source>
        <strain evidence="3">SD1D</strain>
    </source>
</reference>
<dbReference type="EMBL" id="LN879430">
    <property type="protein sequence ID" value="CUH92562.1"/>
    <property type="molecule type" value="Genomic_DNA"/>
</dbReference>
<feature type="transmembrane region" description="Helical" evidence="1">
    <location>
        <begin position="114"/>
        <end position="134"/>
    </location>
</feature>
<sequence>MKARYPVEAYALAMVIFSQNMRIALITGILILFISTLGLVIDGLVKCNLPKWSRNSSIIILMVSLTFSLFQIVLVAVLGYKINDTASIFHIFLGILIAKHIINKADEIDYNSLLLEGAGAFAMLLIISLIREFMAEGSIYGYKILDFNLKSYGFSQVIMGFLLTGLGLALLNRIFYHKEKEKIKTDSIFVILPVVLLEQPFTIDGIDPSVSMLIIIIIVLILLYSIRKHLVFSRLSKGIKNLPAELVSAGMVYMILSMF</sequence>
<name>A0A0K8J512_9FIRM</name>
<dbReference type="Proteomes" id="UP000196053">
    <property type="component" value="Chromosome I"/>
</dbReference>
<dbReference type="KEGG" id="hsd:SD1D_1015"/>
<keyword evidence="1" id="KW-0472">Membrane</keyword>
<feature type="transmembrane region" description="Helical" evidence="1">
    <location>
        <begin position="154"/>
        <end position="175"/>
    </location>
</feature>
<dbReference type="OrthoDB" id="1969615at2"/>
<proteinExistence type="predicted"/>
<gene>
    <name evidence="2" type="ORF">SD1D_1015</name>
</gene>
<feature type="transmembrane region" description="Helical" evidence="1">
    <location>
        <begin position="209"/>
        <end position="226"/>
    </location>
</feature>
<keyword evidence="1" id="KW-1133">Transmembrane helix</keyword>
<organism evidence="2 3">
    <name type="scientific">Herbinix luporum</name>
    <dbReference type="NCBI Taxonomy" id="1679721"/>
    <lineage>
        <taxon>Bacteria</taxon>
        <taxon>Bacillati</taxon>
        <taxon>Bacillota</taxon>
        <taxon>Clostridia</taxon>
        <taxon>Lachnospirales</taxon>
        <taxon>Lachnospiraceae</taxon>
        <taxon>Herbinix</taxon>
    </lineage>
</organism>
<evidence type="ECO:0000313" key="3">
    <source>
        <dbReference type="Proteomes" id="UP000196053"/>
    </source>
</evidence>
<evidence type="ECO:0000313" key="2">
    <source>
        <dbReference type="EMBL" id="CUH92562.1"/>
    </source>
</evidence>
<keyword evidence="3" id="KW-1185">Reference proteome</keyword>
<dbReference type="RefSeq" id="WP_058257920.1">
    <property type="nucleotide sequence ID" value="NZ_DUPS01000029.1"/>
</dbReference>
<feature type="transmembrane region" description="Helical" evidence="1">
    <location>
        <begin position="57"/>
        <end position="80"/>
    </location>
</feature>
<accession>A0A0K8J512</accession>
<protein>
    <submittedName>
        <fullName evidence="2">Uncharacterized protein</fullName>
    </submittedName>
</protein>
<keyword evidence="1" id="KW-0812">Transmembrane</keyword>
<evidence type="ECO:0000256" key="1">
    <source>
        <dbReference type="SAM" id="Phobius"/>
    </source>
</evidence>
<dbReference type="AlphaFoldDB" id="A0A0K8J512"/>